<organism evidence="2 3">
    <name type="scientific">Pyrocoelia pectoralis</name>
    <dbReference type="NCBI Taxonomy" id="417401"/>
    <lineage>
        <taxon>Eukaryota</taxon>
        <taxon>Metazoa</taxon>
        <taxon>Ecdysozoa</taxon>
        <taxon>Arthropoda</taxon>
        <taxon>Hexapoda</taxon>
        <taxon>Insecta</taxon>
        <taxon>Pterygota</taxon>
        <taxon>Neoptera</taxon>
        <taxon>Endopterygota</taxon>
        <taxon>Coleoptera</taxon>
        <taxon>Polyphaga</taxon>
        <taxon>Elateriformia</taxon>
        <taxon>Elateroidea</taxon>
        <taxon>Lampyridae</taxon>
        <taxon>Lampyrinae</taxon>
        <taxon>Pyrocoelia</taxon>
    </lineage>
</organism>
<keyword evidence="1" id="KW-0812">Transmembrane</keyword>
<keyword evidence="1" id="KW-1133">Transmembrane helix</keyword>
<evidence type="ECO:0000256" key="1">
    <source>
        <dbReference type="SAM" id="Phobius"/>
    </source>
</evidence>
<reference evidence="2 3" key="1">
    <citation type="journal article" date="2024" name="Insects">
        <title>An Improved Chromosome-Level Genome Assembly of the Firefly Pyrocoelia pectoralis.</title>
        <authorList>
            <person name="Fu X."/>
            <person name="Meyer-Rochow V.B."/>
            <person name="Ballantyne L."/>
            <person name="Zhu X."/>
        </authorList>
    </citation>
    <scope>NUCLEOTIDE SEQUENCE [LARGE SCALE GENOMIC DNA]</scope>
    <source>
        <strain evidence="2">XCY_ONT2</strain>
    </source>
</reference>
<keyword evidence="3" id="KW-1185">Reference proteome</keyword>
<evidence type="ECO:0000313" key="3">
    <source>
        <dbReference type="Proteomes" id="UP001329430"/>
    </source>
</evidence>
<protein>
    <submittedName>
        <fullName evidence="2">Uncharacterized protein</fullName>
    </submittedName>
</protein>
<dbReference type="EMBL" id="JAVRBK010000008">
    <property type="protein sequence ID" value="KAK5639734.1"/>
    <property type="molecule type" value="Genomic_DNA"/>
</dbReference>
<feature type="transmembrane region" description="Helical" evidence="1">
    <location>
        <begin position="31"/>
        <end position="60"/>
    </location>
</feature>
<name>A0AAN7V9G2_9COLE</name>
<proteinExistence type="predicted"/>
<sequence>MLQELLKFINYWYFRYLLITELYMVEKWERVMIHIVLLIIFTIIGLFNWIVVLGAIGYFVGPVINDNIKRQVMYS</sequence>
<gene>
    <name evidence="2" type="ORF">RI129_010545</name>
</gene>
<keyword evidence="1" id="KW-0472">Membrane</keyword>
<dbReference type="AlphaFoldDB" id="A0AAN7V9G2"/>
<dbReference type="Proteomes" id="UP001329430">
    <property type="component" value="Chromosome 8"/>
</dbReference>
<evidence type="ECO:0000313" key="2">
    <source>
        <dbReference type="EMBL" id="KAK5639734.1"/>
    </source>
</evidence>
<comment type="caution">
    <text evidence="2">The sequence shown here is derived from an EMBL/GenBank/DDBJ whole genome shotgun (WGS) entry which is preliminary data.</text>
</comment>
<accession>A0AAN7V9G2</accession>